<dbReference type="InterPro" id="IPR036388">
    <property type="entry name" value="WH-like_DNA-bd_sf"/>
</dbReference>
<dbReference type="InterPro" id="IPR005119">
    <property type="entry name" value="LysR_subst-bd"/>
</dbReference>
<dbReference type="SUPFAM" id="SSF53850">
    <property type="entry name" value="Periplasmic binding protein-like II"/>
    <property type="match status" value="1"/>
</dbReference>
<keyword evidence="2" id="KW-0805">Transcription regulation</keyword>
<accession>A0ABX5UFK6</accession>
<dbReference type="Pfam" id="PF03466">
    <property type="entry name" value="LysR_substrate"/>
    <property type="match status" value="1"/>
</dbReference>
<organism evidence="6 7">
    <name type="scientific">Pseudoduganella umbonata</name>
    <dbReference type="NCBI Taxonomy" id="864828"/>
    <lineage>
        <taxon>Bacteria</taxon>
        <taxon>Pseudomonadati</taxon>
        <taxon>Pseudomonadota</taxon>
        <taxon>Betaproteobacteria</taxon>
        <taxon>Burkholderiales</taxon>
        <taxon>Oxalobacteraceae</taxon>
        <taxon>Telluria group</taxon>
        <taxon>Pseudoduganella</taxon>
    </lineage>
</organism>
<dbReference type="PANTHER" id="PTHR30346:SF28">
    <property type="entry name" value="HTH-TYPE TRANSCRIPTIONAL REGULATOR CYNR"/>
    <property type="match status" value="1"/>
</dbReference>
<evidence type="ECO:0000313" key="7">
    <source>
        <dbReference type="Proteomes" id="UP000298763"/>
    </source>
</evidence>
<dbReference type="Gene3D" id="3.40.190.290">
    <property type="match status" value="1"/>
</dbReference>
<dbReference type="InterPro" id="IPR036390">
    <property type="entry name" value="WH_DNA-bd_sf"/>
</dbReference>
<evidence type="ECO:0000256" key="1">
    <source>
        <dbReference type="ARBA" id="ARBA00009437"/>
    </source>
</evidence>
<dbReference type="InterPro" id="IPR000847">
    <property type="entry name" value="LysR_HTH_N"/>
</dbReference>
<evidence type="ECO:0000256" key="4">
    <source>
        <dbReference type="ARBA" id="ARBA00023163"/>
    </source>
</evidence>
<sequence length="346" mass="38552">MSCWAVYDLNTTLVYLDFREPDCQFCERFESVPRDRRIPESTIQIDLVQLRTFAAVAEEQHLTRAAERLHISVSAASAHVRAVEELLDTKLFVRANRGLELTRAGQLLLIKAKMLLNEAAVFTSFAREIRGKIEGQLVVSSSSEPNSCRIGDVIRVLRERNPLIDVELRARPSTGVRQGLSTGELDVGMLLGLPIGTGFTYYEMTTILFKVAGPSAWKERIENATWAELAALPWLTPTDYNMAYSLMLRQLFDERGLELNTVVRFDNAALGRALAQSGVGLMLMRAEHADEGLQQGDLAISPIAHARFPIYIAHIAGRGNDPLIRAFLDAVADVWPDMKMSPRGEV</sequence>
<name>A0ABX5UFK6_9BURK</name>
<gene>
    <name evidence="6" type="ORF">FCL38_00940</name>
</gene>
<keyword evidence="7" id="KW-1185">Reference proteome</keyword>
<keyword evidence="3" id="KW-0238">DNA-binding</keyword>
<dbReference type="EMBL" id="CP040017">
    <property type="protein sequence ID" value="QCP09161.1"/>
    <property type="molecule type" value="Genomic_DNA"/>
</dbReference>
<protein>
    <submittedName>
        <fullName evidence="6">LysR family transcriptional regulator</fullName>
    </submittedName>
</protein>
<evidence type="ECO:0000313" key="6">
    <source>
        <dbReference type="EMBL" id="QCP09161.1"/>
    </source>
</evidence>
<dbReference type="Pfam" id="PF00126">
    <property type="entry name" value="HTH_1"/>
    <property type="match status" value="1"/>
</dbReference>
<evidence type="ECO:0000259" key="5">
    <source>
        <dbReference type="PROSITE" id="PS50931"/>
    </source>
</evidence>
<evidence type="ECO:0000256" key="2">
    <source>
        <dbReference type="ARBA" id="ARBA00023015"/>
    </source>
</evidence>
<feature type="domain" description="HTH lysR-type" evidence="5">
    <location>
        <begin position="45"/>
        <end position="102"/>
    </location>
</feature>
<dbReference type="PROSITE" id="PS50931">
    <property type="entry name" value="HTH_LYSR"/>
    <property type="match status" value="1"/>
</dbReference>
<keyword evidence="4" id="KW-0804">Transcription</keyword>
<dbReference type="CDD" id="cd05466">
    <property type="entry name" value="PBP2_LTTR_substrate"/>
    <property type="match status" value="1"/>
</dbReference>
<proteinExistence type="inferred from homology"/>
<comment type="similarity">
    <text evidence="1">Belongs to the LysR transcriptional regulatory family.</text>
</comment>
<dbReference type="PANTHER" id="PTHR30346">
    <property type="entry name" value="TRANSCRIPTIONAL DUAL REGULATOR HCAR-RELATED"/>
    <property type="match status" value="1"/>
</dbReference>
<reference evidence="6 7" key="1">
    <citation type="submission" date="2019-05" db="EMBL/GenBank/DDBJ databases">
        <title>Draft Genome Sequences of Six Type Strains of the Genus Massilia.</title>
        <authorList>
            <person name="Miess H."/>
            <person name="Frediansyhah A."/>
            <person name="Gross H."/>
        </authorList>
    </citation>
    <scope>NUCLEOTIDE SEQUENCE [LARGE SCALE GENOMIC DNA]</scope>
    <source>
        <strain evidence="6 7">DSMZ 26121</strain>
    </source>
</reference>
<dbReference type="Gene3D" id="1.10.10.10">
    <property type="entry name" value="Winged helix-like DNA-binding domain superfamily/Winged helix DNA-binding domain"/>
    <property type="match status" value="1"/>
</dbReference>
<dbReference type="Proteomes" id="UP000298763">
    <property type="component" value="Chromosome"/>
</dbReference>
<evidence type="ECO:0000256" key="3">
    <source>
        <dbReference type="ARBA" id="ARBA00023125"/>
    </source>
</evidence>
<dbReference type="SUPFAM" id="SSF46785">
    <property type="entry name" value="Winged helix' DNA-binding domain"/>
    <property type="match status" value="1"/>
</dbReference>